<comment type="caution">
    <text evidence="6">The sequence shown here is derived from an EMBL/GenBank/DDBJ whole genome shotgun (WGS) entry which is preliminary data.</text>
</comment>
<dbReference type="PANTHER" id="PTHR12151">
    <property type="entry name" value="ELECTRON TRANSPORT PROTIN SCO1/SENC FAMILY MEMBER"/>
    <property type="match status" value="1"/>
</dbReference>
<dbReference type="Pfam" id="PF02630">
    <property type="entry name" value="SCO1-SenC"/>
    <property type="match status" value="1"/>
</dbReference>
<organism evidence="6 7">
    <name type="scientific">Hydrogenivirga caldilitoris</name>
    <dbReference type="NCBI Taxonomy" id="246264"/>
    <lineage>
        <taxon>Bacteria</taxon>
        <taxon>Pseudomonadati</taxon>
        <taxon>Aquificota</taxon>
        <taxon>Aquificia</taxon>
        <taxon>Aquificales</taxon>
        <taxon>Aquificaceae</taxon>
        <taxon>Hydrogenivirga</taxon>
    </lineage>
</organism>
<dbReference type="AlphaFoldDB" id="A0A497XPS5"/>
<accession>A0A497XPS5</accession>
<proteinExistence type="inferred from homology"/>
<dbReference type="PANTHER" id="PTHR12151:SF25">
    <property type="entry name" value="LINALOOL DEHYDRATASE_ISOMERASE DOMAIN-CONTAINING PROTEIN"/>
    <property type="match status" value="1"/>
</dbReference>
<dbReference type="InterPro" id="IPR036249">
    <property type="entry name" value="Thioredoxin-like_sf"/>
</dbReference>
<comment type="similarity">
    <text evidence="1">Belongs to the SCO1/2 family.</text>
</comment>
<keyword evidence="3" id="KW-0479">Metal-binding</keyword>
<keyword evidence="4" id="KW-1015">Disulfide bond</keyword>
<feature type="binding site" evidence="3">
    <location>
        <position position="179"/>
    </location>
    <ligand>
        <name>Cu cation</name>
        <dbReference type="ChEBI" id="CHEBI:23378"/>
    </ligand>
</feature>
<evidence type="ECO:0000256" key="4">
    <source>
        <dbReference type="PIRSR" id="PIRSR603782-2"/>
    </source>
</evidence>
<sequence length="214" mass="24475">MKKLPPEARPSSPLPSGGVSFRCYLIPLLVVLLIAYMSSCSKKEEFNGVLYDKPAENFCLTGWSGSEKELCLGDFKGKVILLFFGYTRCPDVCPQSLQVLSEAFNELTPEERKMVRVIFVSLDSERDTPEYTQRYVEFFNENFIGLAGSREELRRISKSYKIFFKKVDITPHGGYLIDHTALIYLIDKGGKLKLLYPVTRQKPQLITQDIKRLL</sequence>
<evidence type="ECO:0000313" key="6">
    <source>
        <dbReference type="EMBL" id="RLJ70150.1"/>
    </source>
</evidence>
<dbReference type="Gene3D" id="3.40.30.10">
    <property type="entry name" value="Glutaredoxin"/>
    <property type="match status" value="1"/>
</dbReference>
<dbReference type="GO" id="GO:0046872">
    <property type="term" value="F:metal ion binding"/>
    <property type="evidence" value="ECO:0007669"/>
    <property type="project" value="UniProtKB-KW"/>
</dbReference>
<dbReference type="InterPro" id="IPR003782">
    <property type="entry name" value="SCO1/SenC"/>
</dbReference>
<dbReference type="Proteomes" id="UP000267841">
    <property type="component" value="Unassembled WGS sequence"/>
</dbReference>
<reference evidence="6 7" key="1">
    <citation type="submission" date="2018-10" db="EMBL/GenBank/DDBJ databases">
        <title>Genomic Encyclopedia of Archaeal and Bacterial Type Strains, Phase II (KMG-II): from individual species to whole genera.</title>
        <authorList>
            <person name="Goeker M."/>
        </authorList>
    </citation>
    <scope>NUCLEOTIDE SEQUENCE [LARGE SCALE GENOMIC DNA]</scope>
    <source>
        <strain evidence="6 7">DSM 16510</strain>
    </source>
</reference>
<evidence type="ECO:0000259" key="5">
    <source>
        <dbReference type="PROSITE" id="PS51352"/>
    </source>
</evidence>
<dbReference type="FunFam" id="3.40.30.10:FF:000013">
    <property type="entry name" value="Blast:Protein SCO1 homolog, mitochondrial"/>
    <property type="match status" value="1"/>
</dbReference>
<feature type="binding site" evidence="3">
    <location>
        <position position="93"/>
    </location>
    <ligand>
        <name>Cu cation</name>
        <dbReference type="ChEBI" id="CHEBI:23378"/>
    </ligand>
</feature>
<dbReference type="EMBL" id="RCCJ01000001">
    <property type="protein sequence ID" value="RLJ70150.1"/>
    <property type="molecule type" value="Genomic_DNA"/>
</dbReference>
<keyword evidence="7" id="KW-1185">Reference proteome</keyword>
<feature type="binding site" evidence="3">
    <location>
        <position position="89"/>
    </location>
    <ligand>
        <name>Cu cation</name>
        <dbReference type="ChEBI" id="CHEBI:23378"/>
    </ligand>
</feature>
<dbReference type="InterPro" id="IPR013766">
    <property type="entry name" value="Thioredoxin_domain"/>
</dbReference>
<protein>
    <submittedName>
        <fullName evidence="6">Protein SCO1/2</fullName>
    </submittedName>
</protein>
<keyword evidence="2 3" id="KW-0186">Copper</keyword>
<evidence type="ECO:0000256" key="2">
    <source>
        <dbReference type="ARBA" id="ARBA00023008"/>
    </source>
</evidence>
<evidence type="ECO:0000256" key="3">
    <source>
        <dbReference type="PIRSR" id="PIRSR603782-1"/>
    </source>
</evidence>
<feature type="disulfide bond" description="Redox-active" evidence="4">
    <location>
        <begin position="89"/>
        <end position="93"/>
    </location>
</feature>
<dbReference type="CDD" id="cd02968">
    <property type="entry name" value="SCO"/>
    <property type="match status" value="1"/>
</dbReference>
<dbReference type="PROSITE" id="PS51352">
    <property type="entry name" value="THIOREDOXIN_2"/>
    <property type="match status" value="1"/>
</dbReference>
<gene>
    <name evidence="6" type="ORF">BCF55_0414</name>
</gene>
<dbReference type="SUPFAM" id="SSF52833">
    <property type="entry name" value="Thioredoxin-like"/>
    <property type="match status" value="1"/>
</dbReference>
<evidence type="ECO:0000256" key="1">
    <source>
        <dbReference type="ARBA" id="ARBA00010996"/>
    </source>
</evidence>
<evidence type="ECO:0000313" key="7">
    <source>
        <dbReference type="Proteomes" id="UP000267841"/>
    </source>
</evidence>
<name>A0A497XPS5_9AQUI</name>
<feature type="domain" description="Thioredoxin" evidence="5">
    <location>
        <begin position="49"/>
        <end position="214"/>
    </location>
</feature>